<dbReference type="SUPFAM" id="SSF102114">
    <property type="entry name" value="Radical SAM enzymes"/>
    <property type="match status" value="1"/>
</dbReference>
<dbReference type="Gene3D" id="1.10.150.320">
    <property type="entry name" value="Photosystem II 12 kDa extrinsic protein"/>
    <property type="match status" value="1"/>
</dbReference>
<feature type="domain" description="Radical SAM core" evidence="1">
    <location>
        <begin position="176"/>
        <end position="436"/>
    </location>
</feature>
<dbReference type="SMART" id="SM00729">
    <property type="entry name" value="Elp3"/>
    <property type="match status" value="1"/>
</dbReference>
<name>A0ABY1JBD3_9BACT</name>
<dbReference type="PANTHER" id="PTHR43324">
    <property type="match status" value="1"/>
</dbReference>
<dbReference type="PANTHER" id="PTHR43324:SF1">
    <property type="entry name" value="RADICAL SAM CORE DOMAIN-CONTAINING PROTEIN"/>
    <property type="match status" value="1"/>
</dbReference>
<sequence length="568" mass="63322">MPFGVIFDGYVDEPACLGVPPYVSPYVRYCAGVLRYFNYNIAYYTCDQWREDRNAVEDDLAKADIIAIIAGLTVPGRYRGGSPLLLSELQNIAALKRKGLIFLGGPIVAGYALQGGRNALKLDLEDIDCLVTGDIEEVLFSYLSKGEIVPHLKRHGYDGVDLWSKLGSAVVRLHPWYPWIMAEMELSRGCDRIGTRCSFCTEGRFGIFEERSTEGVLEEMESLYRAGVRAFRFGRCSNILTYHGIASHKGRIPNPLALEELYKGSRQVCPNLSVLHTDNANPKTIADFPDQSVEAIGVISKYDTEGDILSFGIENLDPFVRKINNLKVDFDEAILAVRLVNEVGGWRPTPRSLPKVLPGLNFLVGLAGDTDKALEVNSAFLRQILDEGLAVRRINIRKPMVFDGTLLKDLLPTYPNKVKESRYKKWKEWVRDEIDRAFLQRVAPVGCILENVRVEEKSGKLSFGRQLATYPLLVGIVDETLRLGDITTISIVDYGRRSVTGIPFPLDINNCPASSLMAIPGIGKARAMRIMQGRPYFSIGELKEALDDESLIDELAPFLSIDHTAHSQ</sequence>
<dbReference type="RefSeq" id="WP_074199116.1">
    <property type="nucleotide sequence ID" value="NZ_FSQZ01000001.1"/>
</dbReference>
<dbReference type="Pfam" id="PF04055">
    <property type="entry name" value="Radical_SAM"/>
    <property type="match status" value="1"/>
</dbReference>
<dbReference type="Gene3D" id="3.80.30.20">
    <property type="entry name" value="tm_1862 like domain"/>
    <property type="match status" value="1"/>
</dbReference>
<dbReference type="InterPro" id="IPR058240">
    <property type="entry name" value="rSAM_sf"/>
</dbReference>
<evidence type="ECO:0000259" key="1">
    <source>
        <dbReference type="PROSITE" id="PS51918"/>
    </source>
</evidence>
<accession>A0ABY1JBD3</accession>
<evidence type="ECO:0000313" key="2">
    <source>
        <dbReference type="EMBL" id="SIN63474.1"/>
    </source>
</evidence>
<protein>
    <submittedName>
        <fullName evidence="2">Radical SAM superfamily enzyme with C-terminal helix-hairpin-helix motif</fullName>
    </submittedName>
</protein>
<gene>
    <name evidence="2" type="ORF">SAMN05444368_0405</name>
</gene>
<dbReference type="InterPro" id="IPR007197">
    <property type="entry name" value="rSAM"/>
</dbReference>
<dbReference type="PROSITE" id="PS51918">
    <property type="entry name" value="RADICAL_SAM"/>
    <property type="match status" value="1"/>
</dbReference>
<dbReference type="SFLD" id="SFLDG01082">
    <property type="entry name" value="B12-binding_domain_containing"/>
    <property type="match status" value="1"/>
</dbReference>
<reference evidence="2 3" key="1">
    <citation type="submission" date="2016-11" db="EMBL/GenBank/DDBJ databases">
        <authorList>
            <person name="Varghese N."/>
            <person name="Submissions S."/>
        </authorList>
    </citation>
    <scope>NUCLEOTIDE SEQUENCE [LARGE SCALE GENOMIC DNA]</scope>
    <source>
        <strain evidence="2 3">DSM 20664</strain>
    </source>
</reference>
<keyword evidence="3" id="KW-1185">Reference proteome</keyword>
<proteinExistence type="predicted"/>
<dbReference type="InterPro" id="IPR023404">
    <property type="entry name" value="rSAM_horseshoe"/>
</dbReference>
<dbReference type="EMBL" id="FSQZ01000001">
    <property type="protein sequence ID" value="SIN63474.1"/>
    <property type="molecule type" value="Genomic_DNA"/>
</dbReference>
<dbReference type="SUPFAM" id="SSF81585">
    <property type="entry name" value="PsbU/PolX domain-like"/>
    <property type="match status" value="1"/>
</dbReference>
<evidence type="ECO:0000313" key="3">
    <source>
        <dbReference type="Proteomes" id="UP000185093"/>
    </source>
</evidence>
<comment type="caution">
    <text evidence="2">The sequence shown here is derived from an EMBL/GenBank/DDBJ whole genome shotgun (WGS) entry which is preliminary data.</text>
</comment>
<dbReference type="InterPro" id="IPR006638">
    <property type="entry name" value="Elp3/MiaA/NifB-like_rSAM"/>
</dbReference>
<dbReference type="SFLD" id="SFLDS00029">
    <property type="entry name" value="Radical_SAM"/>
    <property type="match status" value="1"/>
</dbReference>
<organism evidence="2 3">
    <name type="scientific">Acetomicrobium flavidum</name>
    <dbReference type="NCBI Taxonomy" id="49896"/>
    <lineage>
        <taxon>Bacteria</taxon>
        <taxon>Thermotogati</taxon>
        <taxon>Synergistota</taxon>
        <taxon>Synergistia</taxon>
        <taxon>Synergistales</taxon>
        <taxon>Acetomicrobiaceae</taxon>
        <taxon>Acetomicrobium</taxon>
    </lineage>
</organism>
<dbReference type="Proteomes" id="UP000185093">
    <property type="component" value="Unassembled WGS sequence"/>
</dbReference>